<evidence type="ECO:0000256" key="1">
    <source>
        <dbReference type="SAM" id="Phobius"/>
    </source>
</evidence>
<protein>
    <submittedName>
        <fullName evidence="2">Uncharacterized protein</fullName>
    </submittedName>
</protein>
<dbReference type="KEGG" id="dov:DSCO28_34620"/>
<gene>
    <name evidence="2" type="ORF">DSCO28_34620</name>
</gene>
<organism evidence="2 3">
    <name type="scientific">Desulfosarcina ovata subsp. sediminis</name>
    <dbReference type="NCBI Taxonomy" id="885957"/>
    <lineage>
        <taxon>Bacteria</taxon>
        <taxon>Pseudomonadati</taxon>
        <taxon>Thermodesulfobacteriota</taxon>
        <taxon>Desulfobacteria</taxon>
        <taxon>Desulfobacterales</taxon>
        <taxon>Desulfosarcinaceae</taxon>
        <taxon>Desulfosarcina</taxon>
    </lineage>
</organism>
<dbReference type="AlphaFoldDB" id="A0A5K7ZNG1"/>
<accession>A0A5K7ZNG1</accession>
<feature type="transmembrane region" description="Helical" evidence="1">
    <location>
        <begin position="26"/>
        <end position="47"/>
    </location>
</feature>
<reference evidence="2 3" key="1">
    <citation type="submission" date="2019-11" db="EMBL/GenBank/DDBJ databases">
        <title>Comparative genomics of hydrocarbon-degrading Desulfosarcina strains.</title>
        <authorList>
            <person name="Watanabe M."/>
            <person name="Kojima H."/>
            <person name="Fukui M."/>
        </authorList>
    </citation>
    <scope>NUCLEOTIDE SEQUENCE [LARGE SCALE GENOMIC DNA]</scope>
    <source>
        <strain evidence="2 3">28bB2T</strain>
    </source>
</reference>
<proteinExistence type="predicted"/>
<dbReference type="EMBL" id="AP021876">
    <property type="protein sequence ID" value="BBO82896.1"/>
    <property type="molecule type" value="Genomic_DNA"/>
</dbReference>
<evidence type="ECO:0000313" key="2">
    <source>
        <dbReference type="EMBL" id="BBO82896.1"/>
    </source>
</evidence>
<evidence type="ECO:0000313" key="3">
    <source>
        <dbReference type="Proteomes" id="UP000425960"/>
    </source>
</evidence>
<keyword evidence="1" id="KW-1133">Transmembrane helix</keyword>
<keyword evidence="1" id="KW-0812">Transmembrane</keyword>
<name>A0A5K7ZNG1_9BACT</name>
<dbReference type="Proteomes" id="UP000425960">
    <property type="component" value="Chromosome"/>
</dbReference>
<keyword evidence="1" id="KW-0472">Membrane</keyword>
<sequence>MQSRETFFRYPSDGIRTPLSIDTGIFVKKGGMCVFSISIVLVVPIYLSCQMQKDDYSNLRIGNFIN</sequence>